<reference evidence="1" key="1">
    <citation type="submission" date="2023-03" db="EMBL/GenBank/DDBJ databases">
        <title>Massive genome expansion in bonnet fungi (Mycena s.s.) driven by repeated elements and novel gene families across ecological guilds.</title>
        <authorList>
            <consortium name="Lawrence Berkeley National Laboratory"/>
            <person name="Harder C.B."/>
            <person name="Miyauchi S."/>
            <person name="Viragh M."/>
            <person name="Kuo A."/>
            <person name="Thoen E."/>
            <person name="Andreopoulos B."/>
            <person name="Lu D."/>
            <person name="Skrede I."/>
            <person name="Drula E."/>
            <person name="Henrissat B."/>
            <person name="Morin E."/>
            <person name="Kohler A."/>
            <person name="Barry K."/>
            <person name="LaButti K."/>
            <person name="Morin E."/>
            <person name="Salamov A."/>
            <person name="Lipzen A."/>
            <person name="Mereny Z."/>
            <person name="Hegedus B."/>
            <person name="Baldrian P."/>
            <person name="Stursova M."/>
            <person name="Weitz H."/>
            <person name="Taylor A."/>
            <person name="Grigoriev I.V."/>
            <person name="Nagy L.G."/>
            <person name="Martin F."/>
            <person name="Kauserud H."/>
        </authorList>
    </citation>
    <scope>NUCLEOTIDE SEQUENCE</scope>
    <source>
        <strain evidence="1">CBHHK188m</strain>
    </source>
</reference>
<evidence type="ECO:0000313" key="1">
    <source>
        <dbReference type="EMBL" id="KAJ7752810.1"/>
    </source>
</evidence>
<sequence length="149" mass="16045">MGHSSTHSSASTASAASPSLASLLLSRAKQHIAAEAVALGGRTRSIMDVVMDMKGEGRECREDEKLMFIAAPSHDASSYLRRDHALTDDEGLEAYWADQAAIWDGAMDASEDVLLSRFPISMERSTEQLGSIRENVRESCVNGEPGSCN</sequence>
<organism evidence="1 2">
    <name type="scientific">Mycena maculata</name>
    <dbReference type="NCBI Taxonomy" id="230809"/>
    <lineage>
        <taxon>Eukaryota</taxon>
        <taxon>Fungi</taxon>
        <taxon>Dikarya</taxon>
        <taxon>Basidiomycota</taxon>
        <taxon>Agaricomycotina</taxon>
        <taxon>Agaricomycetes</taxon>
        <taxon>Agaricomycetidae</taxon>
        <taxon>Agaricales</taxon>
        <taxon>Marasmiineae</taxon>
        <taxon>Mycenaceae</taxon>
        <taxon>Mycena</taxon>
    </lineage>
</organism>
<dbReference type="EMBL" id="JARJLG010000073">
    <property type="protein sequence ID" value="KAJ7752810.1"/>
    <property type="molecule type" value="Genomic_DNA"/>
</dbReference>
<keyword evidence="2" id="KW-1185">Reference proteome</keyword>
<dbReference type="Proteomes" id="UP001215280">
    <property type="component" value="Unassembled WGS sequence"/>
</dbReference>
<accession>A0AAD7NAP8</accession>
<gene>
    <name evidence="1" type="ORF">DFH07DRAFT_825045</name>
</gene>
<dbReference type="AlphaFoldDB" id="A0AAD7NAP8"/>
<proteinExistence type="predicted"/>
<name>A0AAD7NAP8_9AGAR</name>
<comment type="caution">
    <text evidence="1">The sequence shown here is derived from an EMBL/GenBank/DDBJ whole genome shotgun (WGS) entry which is preliminary data.</text>
</comment>
<protein>
    <submittedName>
        <fullName evidence="1">Uncharacterized protein</fullName>
    </submittedName>
</protein>
<evidence type="ECO:0000313" key="2">
    <source>
        <dbReference type="Proteomes" id="UP001215280"/>
    </source>
</evidence>